<sequence length="207" mass="23169">MNMKCTYLSLHLGSFRNILNSHISSAEHDSPTGPLVVPRLRIRLRLLPVGATQRQAELEVIILQVDVGLDNRTGNIVLWSTHASMFLHECFHIVICFVIEAAQREDDMVLPRPHFHLLTPRRQHRSQAPATGAQSIFQVTLASALKKIIFPASSNRRGFRLCASLSLMNVSLLDPAVCLIFENLVRLPDAALTTVILYLVISFDRLA</sequence>
<protein>
    <submittedName>
        <fullName evidence="1">Uncharacterized protein</fullName>
    </submittedName>
</protein>
<keyword evidence="2" id="KW-1185">Reference proteome</keyword>
<gene>
    <name evidence="1" type="ORF">SEPMUDRAFT_113919</name>
</gene>
<dbReference type="Proteomes" id="UP000016931">
    <property type="component" value="Unassembled WGS sequence"/>
</dbReference>
<accession>N1QNP6</accession>
<dbReference type="OrthoDB" id="5402633at2759"/>
<reference evidence="1 2" key="1">
    <citation type="journal article" date="2012" name="PLoS Pathog.">
        <title>Diverse lifestyles and strategies of plant pathogenesis encoded in the genomes of eighteen Dothideomycetes fungi.</title>
        <authorList>
            <person name="Ohm R.A."/>
            <person name="Feau N."/>
            <person name="Henrissat B."/>
            <person name="Schoch C.L."/>
            <person name="Horwitz B.A."/>
            <person name="Barry K.W."/>
            <person name="Condon B.J."/>
            <person name="Copeland A.C."/>
            <person name="Dhillon B."/>
            <person name="Glaser F."/>
            <person name="Hesse C.N."/>
            <person name="Kosti I."/>
            <person name="LaButti K."/>
            <person name="Lindquist E.A."/>
            <person name="Lucas S."/>
            <person name="Salamov A.A."/>
            <person name="Bradshaw R.E."/>
            <person name="Ciuffetti L."/>
            <person name="Hamelin R.C."/>
            <person name="Kema G.H.J."/>
            <person name="Lawrence C."/>
            <person name="Scott J.A."/>
            <person name="Spatafora J.W."/>
            <person name="Turgeon B.G."/>
            <person name="de Wit P.J.G.M."/>
            <person name="Zhong S."/>
            <person name="Goodwin S.B."/>
            <person name="Grigoriev I.V."/>
        </authorList>
    </citation>
    <scope>NUCLEOTIDE SEQUENCE [LARGE SCALE GENOMIC DNA]</scope>
    <source>
        <strain evidence="1 2">SO2202</strain>
    </source>
</reference>
<dbReference type="EMBL" id="KB456260">
    <property type="protein sequence ID" value="EMF17948.1"/>
    <property type="molecule type" value="Genomic_DNA"/>
</dbReference>
<dbReference type="GeneID" id="27898199"/>
<evidence type="ECO:0000313" key="1">
    <source>
        <dbReference type="EMBL" id="EMF17948.1"/>
    </source>
</evidence>
<dbReference type="RefSeq" id="XP_016766069.1">
    <property type="nucleotide sequence ID" value="XM_016901062.1"/>
</dbReference>
<name>N1QNP6_SPHMS</name>
<dbReference type="HOGENOM" id="CLU_1327116_0_0_1"/>
<organism evidence="1 2">
    <name type="scientific">Sphaerulina musiva (strain SO2202)</name>
    <name type="common">Poplar stem canker fungus</name>
    <name type="synonym">Septoria musiva</name>
    <dbReference type="NCBI Taxonomy" id="692275"/>
    <lineage>
        <taxon>Eukaryota</taxon>
        <taxon>Fungi</taxon>
        <taxon>Dikarya</taxon>
        <taxon>Ascomycota</taxon>
        <taxon>Pezizomycotina</taxon>
        <taxon>Dothideomycetes</taxon>
        <taxon>Dothideomycetidae</taxon>
        <taxon>Mycosphaerellales</taxon>
        <taxon>Mycosphaerellaceae</taxon>
        <taxon>Sphaerulina</taxon>
    </lineage>
</organism>
<evidence type="ECO:0000313" key="2">
    <source>
        <dbReference type="Proteomes" id="UP000016931"/>
    </source>
</evidence>
<dbReference type="AlphaFoldDB" id="N1QNP6"/>
<proteinExistence type="predicted"/>